<feature type="non-terminal residue" evidence="1">
    <location>
        <position position="48"/>
    </location>
</feature>
<reference evidence="1 2" key="1">
    <citation type="submission" date="2014-04" db="EMBL/GenBank/DDBJ databases">
        <title>Genome evolution of avian class.</title>
        <authorList>
            <person name="Zhang G."/>
            <person name="Li C."/>
        </authorList>
    </citation>
    <scope>NUCLEOTIDE SEQUENCE [LARGE SCALE GENOMIC DNA]</scope>
    <source>
        <strain evidence="1">BGI_N331</strain>
    </source>
</reference>
<dbReference type="AlphaFoldDB" id="A0A091R6K7"/>
<dbReference type="Proteomes" id="UP000052967">
    <property type="component" value="Unassembled WGS sequence"/>
</dbReference>
<proteinExistence type="predicted"/>
<dbReference type="EMBL" id="KK692661">
    <property type="protein sequence ID" value="KFQ22428.1"/>
    <property type="molecule type" value="Genomic_DNA"/>
</dbReference>
<protein>
    <submittedName>
        <fullName evidence="1">Uncharacterized protein</fullName>
    </submittedName>
</protein>
<sequence length="48" mass="4963">MLGVDLLFSAELKSLSAPGSFALKGLIVIKSLPTSPQLVLLNEAIGLP</sequence>
<gene>
    <name evidence="1" type="ORF">N331_05343</name>
</gene>
<name>A0A091R6K7_MERNU</name>
<evidence type="ECO:0000313" key="1">
    <source>
        <dbReference type="EMBL" id="KFQ22428.1"/>
    </source>
</evidence>
<evidence type="ECO:0000313" key="2">
    <source>
        <dbReference type="Proteomes" id="UP000052967"/>
    </source>
</evidence>
<keyword evidence="2" id="KW-1185">Reference proteome</keyword>
<organism evidence="1 2">
    <name type="scientific">Merops nubicus</name>
    <name type="common">Northern carmine bee-eater</name>
    <dbReference type="NCBI Taxonomy" id="57421"/>
    <lineage>
        <taxon>Eukaryota</taxon>
        <taxon>Metazoa</taxon>
        <taxon>Chordata</taxon>
        <taxon>Craniata</taxon>
        <taxon>Vertebrata</taxon>
        <taxon>Euteleostomi</taxon>
        <taxon>Archelosauria</taxon>
        <taxon>Archosauria</taxon>
        <taxon>Dinosauria</taxon>
        <taxon>Saurischia</taxon>
        <taxon>Theropoda</taxon>
        <taxon>Coelurosauria</taxon>
        <taxon>Aves</taxon>
        <taxon>Neognathae</taxon>
        <taxon>Neoaves</taxon>
        <taxon>Telluraves</taxon>
        <taxon>Coraciimorphae</taxon>
        <taxon>Coraciiformes</taxon>
        <taxon>Meropidae</taxon>
        <taxon>Merops</taxon>
    </lineage>
</organism>
<accession>A0A091R6K7</accession>